<feature type="region of interest" description="Disordered" evidence="7">
    <location>
        <begin position="1114"/>
        <end position="1158"/>
    </location>
</feature>
<keyword evidence="3" id="KW-0949">S-adenosyl-L-methionine</keyword>
<dbReference type="PANTHER" id="PTHR45747:SF4">
    <property type="entry name" value="HISTONE-LYSINE N-METHYLTRANSFERASE E(Z)"/>
    <property type="match status" value="1"/>
</dbReference>
<organism evidence="10 11">
    <name type="scientific">Phytophthora infestans</name>
    <name type="common">Potato late blight agent</name>
    <name type="synonym">Botrytis infestans</name>
    <dbReference type="NCBI Taxonomy" id="4787"/>
    <lineage>
        <taxon>Eukaryota</taxon>
        <taxon>Sar</taxon>
        <taxon>Stramenopiles</taxon>
        <taxon>Oomycota</taxon>
        <taxon>Peronosporomycetes</taxon>
        <taxon>Peronosporales</taxon>
        <taxon>Peronosporaceae</taxon>
        <taxon>Phytophthora</taxon>
    </lineage>
</organism>
<feature type="compositionally biased region" description="Basic residues" evidence="7">
    <location>
        <begin position="44"/>
        <end position="58"/>
    </location>
</feature>
<dbReference type="GO" id="GO:0005634">
    <property type="term" value="C:nucleus"/>
    <property type="evidence" value="ECO:0007669"/>
    <property type="project" value="TreeGrafter"/>
</dbReference>
<proteinExistence type="predicted"/>
<feature type="compositionally biased region" description="Acidic residues" evidence="7">
    <location>
        <begin position="307"/>
        <end position="323"/>
    </location>
</feature>
<feature type="compositionally biased region" description="Low complexity" evidence="7">
    <location>
        <begin position="9"/>
        <end position="21"/>
    </location>
</feature>
<dbReference type="PROSITE" id="PS50280">
    <property type="entry name" value="SET"/>
    <property type="match status" value="1"/>
</dbReference>
<reference evidence="10" key="1">
    <citation type="submission" date="2020-03" db="EMBL/GenBank/DDBJ databases">
        <title>Hybrid Assembly of Korean Phytophthora infestans isolates.</title>
        <authorList>
            <person name="Prokchorchik M."/>
            <person name="Lee Y."/>
            <person name="Seo J."/>
            <person name="Cho J.-H."/>
            <person name="Park Y.-E."/>
            <person name="Jang D.-C."/>
            <person name="Im J.-S."/>
            <person name="Choi J.-G."/>
            <person name="Park H.-J."/>
            <person name="Lee G.-B."/>
            <person name="Lee Y.-G."/>
            <person name="Hong S.-Y."/>
            <person name="Cho K."/>
            <person name="Sohn K.H."/>
        </authorList>
    </citation>
    <scope>NUCLEOTIDE SEQUENCE</scope>
    <source>
        <strain evidence="10">KR_2_A2</strain>
    </source>
</reference>
<dbReference type="InterPro" id="IPR045318">
    <property type="entry name" value="EZH1/2-like"/>
</dbReference>
<feature type="domain" description="CXC" evidence="9">
    <location>
        <begin position="1148"/>
        <end position="1250"/>
    </location>
</feature>
<evidence type="ECO:0000256" key="3">
    <source>
        <dbReference type="ARBA" id="ARBA00022691"/>
    </source>
</evidence>
<dbReference type="EMBL" id="JAACNO010000953">
    <property type="protein sequence ID" value="KAF4143778.1"/>
    <property type="molecule type" value="Genomic_DNA"/>
</dbReference>
<evidence type="ECO:0000259" key="9">
    <source>
        <dbReference type="PROSITE" id="PS51633"/>
    </source>
</evidence>
<feature type="domain" description="SET" evidence="8">
    <location>
        <begin position="1270"/>
        <end position="1387"/>
    </location>
</feature>
<feature type="region of interest" description="Disordered" evidence="7">
    <location>
        <begin position="136"/>
        <end position="343"/>
    </location>
</feature>
<feature type="region of interest" description="Disordered" evidence="7">
    <location>
        <begin position="917"/>
        <end position="1018"/>
    </location>
</feature>
<dbReference type="SUPFAM" id="SSF82199">
    <property type="entry name" value="SET domain"/>
    <property type="match status" value="1"/>
</dbReference>
<keyword evidence="4" id="KW-0805">Transcription regulation</keyword>
<feature type="compositionally biased region" description="Basic and acidic residues" evidence="7">
    <location>
        <begin position="996"/>
        <end position="1008"/>
    </location>
</feature>
<dbReference type="PROSITE" id="PS51633">
    <property type="entry name" value="CXC"/>
    <property type="match status" value="1"/>
</dbReference>
<keyword evidence="5" id="KW-0804">Transcription</keyword>
<feature type="compositionally biased region" description="Low complexity" evidence="7">
    <location>
        <begin position="59"/>
        <end position="73"/>
    </location>
</feature>
<accession>A0A8S9V066</accession>
<dbReference type="GO" id="GO:0031507">
    <property type="term" value="P:heterochromatin formation"/>
    <property type="evidence" value="ECO:0007669"/>
    <property type="project" value="TreeGrafter"/>
</dbReference>
<keyword evidence="1" id="KW-0489">Methyltransferase</keyword>
<dbReference type="InterPro" id="IPR001214">
    <property type="entry name" value="SET_dom"/>
</dbReference>
<dbReference type="Gene3D" id="2.170.270.10">
    <property type="entry name" value="SET domain"/>
    <property type="match status" value="1"/>
</dbReference>
<evidence type="ECO:0000256" key="7">
    <source>
        <dbReference type="SAM" id="MobiDB-lite"/>
    </source>
</evidence>
<feature type="compositionally biased region" description="Basic residues" evidence="7">
    <location>
        <begin position="87"/>
        <end position="98"/>
    </location>
</feature>
<dbReference type="Proteomes" id="UP000704712">
    <property type="component" value="Unassembled WGS sequence"/>
</dbReference>
<protein>
    <submittedName>
        <fullName evidence="10">SET domain-containing protein</fullName>
    </submittedName>
</protein>
<dbReference type="GO" id="GO:0140951">
    <property type="term" value="F:histone H3K27 trimethyltransferase activity"/>
    <property type="evidence" value="ECO:0007669"/>
    <property type="project" value="UniProtKB-EC"/>
</dbReference>
<dbReference type="GO" id="GO:0003682">
    <property type="term" value="F:chromatin binding"/>
    <property type="evidence" value="ECO:0007669"/>
    <property type="project" value="TreeGrafter"/>
</dbReference>
<dbReference type="InterPro" id="IPR041355">
    <property type="entry name" value="Pre-SET_CXC"/>
</dbReference>
<gene>
    <name evidence="10" type="ORF">GN958_ATG07030</name>
</gene>
<evidence type="ECO:0000313" key="11">
    <source>
        <dbReference type="Proteomes" id="UP000704712"/>
    </source>
</evidence>
<sequence>MRDAQEVIELLSSSDESSSSDSELRRHALHRSSSSEEEKVQLKPAKRCLVHPPRRNKRAAPSENESESSQSNADSDDLEQRLAQLQRSKRSPAPKKAKVALPNRTRPDPTADGEMREITEGMNFYELQAQQQIMERIQAQNRRKAQQKAGDRGTAELQAQKRTFSQLHVQKGRKSAPPKRKVDSASEESEEKESSEEEWDTFTKKAAQREVLRRQKETATVGTKMGARPVEKSLRGSKPKTLDLRMNSDRHKLNKTKQAARKMATSRPHEQQRRPVLAVNSGTMMQEGQNVDFKARKTRPRSSSSGEDSEEESEQESEEDEAEVTERAAGAAPPSKTQRESLQTDVQATVRLHGTSETQYIKEQLSFTELQEQEKLMAFFRNQKRRSATAASKGNGLNANGTTTGSTAKTNGQAKTNGSGRRARMGVSSDHETPDTSSSSSYLVPPARNGFLASNASFVAVAGCTATPADKLSNPVIHSTAWRRLIFEDAPPNILEGVAAIPYAIGSDKPLWDYDKTGRLKEKCKFVDAVGQGVAMTEDNFEMLAPSQSEINHQVRDMANQELPLIQKCHARRVRRIVRDTRKQVSEYLQTHQVMRSERYRRLQWSEIANHQSWLDIAPIERATAKRVLQSRTHSVHPFSSVAGDVRYSVHQDQTPLPTLVCPETVTHLPNDITPIRRSFTMIGVRKNAFVEDDPILRYVPYLGDGERMVIDNNLYTETTMSKERRIAVLGEGEDLKVLNPGTRDDEVMACLLRVIVGTCGATEQVFLALQHGAGFDRPRIDYCEMKETYRAEQRTANRIAKVRELLANRQESSACRALRRLSRPCWFLQSKEVQPLSIRLQPPLSVFESNYAHATADALGLRDLRTFEGLVEWHRDLFCRRCFSYDCSEHGIQNPQRSIRADPVYPMVNAPCVTRNRQEVSVLDQDPDKSSTSSTSPENAQVIELTSSSSEDESKSQQPSVTPPEPSPTTGYRRSRRTQTRISSLATNSLVTQEKLLESERQTELEKRRKRREKFARSADNSEYLDNSYLPAVASTLKKLLSKSQACGLSCWIDTDAAEKFPPLKQVDAVLVRKLASSLGPNACVISAILESPSCTCAQISRFLIEEKRRRDSGDDFGAESDLSVPAGRQRKGRHHSSGVGSNRSLAKRVREQRSYDREKKLSYKPCNHDGVCDETCDCTKRGHSCNKACSCPRDCPKRSQGCKCALGNCHKSSCPCRIAGRECDPDYCFTCGASDAAVAAFHSEFKKWSSCNLNICQNVNMLRGSIQKNVGVAFSATHGWGAYALEPIRKDEFVLEYTGELISDEEAERRGAIYDRKCVSYLFGVNSEYVVDAARKGNKAKFANHKAKEEANLDVRIIASNGEDRIGLFANEAIEVGSELFFDYGYTHDSAPKWSQHDKPTQGEKRVYDVVDDENEWEYVACLCFCGVEFWELVWINFL</sequence>
<evidence type="ECO:0000313" key="10">
    <source>
        <dbReference type="EMBL" id="KAF4143778.1"/>
    </source>
</evidence>
<feature type="compositionally biased region" description="Low complexity" evidence="7">
    <location>
        <begin position="393"/>
        <end position="412"/>
    </location>
</feature>
<dbReference type="Pfam" id="PF00856">
    <property type="entry name" value="SET"/>
    <property type="match status" value="1"/>
</dbReference>
<dbReference type="Pfam" id="PF18264">
    <property type="entry name" value="preSET_CXC"/>
    <property type="match status" value="1"/>
</dbReference>
<dbReference type="InterPro" id="IPR046341">
    <property type="entry name" value="SET_dom_sf"/>
</dbReference>
<dbReference type="SMART" id="SM00317">
    <property type="entry name" value="SET"/>
    <property type="match status" value="1"/>
</dbReference>
<dbReference type="PANTHER" id="PTHR45747">
    <property type="entry name" value="HISTONE-LYSINE N-METHYLTRANSFERASE E(Z)"/>
    <property type="match status" value="1"/>
</dbReference>
<feature type="region of interest" description="Disordered" evidence="7">
    <location>
        <begin position="1"/>
        <end position="123"/>
    </location>
</feature>
<name>A0A8S9V066_PHYIN</name>
<evidence type="ECO:0000256" key="5">
    <source>
        <dbReference type="ARBA" id="ARBA00023163"/>
    </source>
</evidence>
<dbReference type="SMART" id="SM01114">
    <property type="entry name" value="CXC"/>
    <property type="match status" value="1"/>
</dbReference>
<feature type="compositionally biased region" description="Basic and acidic residues" evidence="7">
    <location>
        <begin position="105"/>
        <end position="119"/>
    </location>
</feature>
<feature type="compositionally biased region" description="Basic and acidic residues" evidence="7">
    <location>
        <begin position="229"/>
        <end position="251"/>
    </location>
</feature>
<evidence type="ECO:0000256" key="6">
    <source>
        <dbReference type="ARBA" id="ARBA00048568"/>
    </source>
</evidence>
<feature type="compositionally biased region" description="Polar residues" evidence="7">
    <location>
        <begin position="280"/>
        <end position="289"/>
    </location>
</feature>
<dbReference type="InterPro" id="IPR026489">
    <property type="entry name" value="CXC_dom"/>
</dbReference>
<feature type="region of interest" description="Disordered" evidence="7">
    <location>
        <begin position="387"/>
        <end position="442"/>
    </location>
</feature>
<dbReference type="CDD" id="cd10519">
    <property type="entry name" value="SET_EZH"/>
    <property type="match status" value="1"/>
</dbReference>
<feature type="compositionally biased region" description="Basic and acidic residues" evidence="7">
    <location>
        <begin position="201"/>
        <end position="217"/>
    </location>
</feature>
<evidence type="ECO:0000256" key="4">
    <source>
        <dbReference type="ARBA" id="ARBA00023015"/>
    </source>
</evidence>
<evidence type="ECO:0000256" key="2">
    <source>
        <dbReference type="ARBA" id="ARBA00022679"/>
    </source>
</evidence>
<comment type="caution">
    <text evidence="10">The sequence shown here is derived from an EMBL/GenBank/DDBJ whole genome shotgun (WGS) entry which is preliminary data.</text>
</comment>
<evidence type="ECO:0000259" key="8">
    <source>
        <dbReference type="PROSITE" id="PS50280"/>
    </source>
</evidence>
<keyword evidence="2" id="KW-0808">Transferase</keyword>
<evidence type="ECO:0000256" key="1">
    <source>
        <dbReference type="ARBA" id="ARBA00022603"/>
    </source>
</evidence>
<dbReference type="InterPro" id="IPR033467">
    <property type="entry name" value="Tesmin/TSO1-like_CXC"/>
</dbReference>
<comment type="catalytic activity">
    <reaction evidence="6">
        <text>L-lysyl(27)-[histone H3] + 3 S-adenosyl-L-methionine = N(6),N(6),N(6)-trimethyl-L-lysyl(27)-[histone H3] + 3 S-adenosyl-L-homocysteine + 3 H(+)</text>
        <dbReference type="Rhea" id="RHEA:60292"/>
        <dbReference type="Rhea" id="RHEA-COMP:15535"/>
        <dbReference type="Rhea" id="RHEA-COMP:15548"/>
        <dbReference type="ChEBI" id="CHEBI:15378"/>
        <dbReference type="ChEBI" id="CHEBI:29969"/>
        <dbReference type="ChEBI" id="CHEBI:57856"/>
        <dbReference type="ChEBI" id="CHEBI:59789"/>
        <dbReference type="ChEBI" id="CHEBI:61961"/>
        <dbReference type="EC" id="2.1.1.356"/>
    </reaction>
</comment>
<feature type="compositionally biased region" description="Acidic residues" evidence="7">
    <location>
        <begin position="185"/>
        <end position="200"/>
    </location>
</feature>
<feature type="compositionally biased region" description="Basic residues" evidence="7">
    <location>
        <begin position="170"/>
        <end position="179"/>
    </location>
</feature>
<dbReference type="GO" id="GO:0032259">
    <property type="term" value="P:methylation"/>
    <property type="evidence" value="ECO:0007669"/>
    <property type="project" value="UniProtKB-KW"/>
</dbReference>